<evidence type="ECO:0000313" key="2">
    <source>
        <dbReference type="Proteomes" id="UP001283361"/>
    </source>
</evidence>
<protein>
    <submittedName>
        <fullName evidence="1">Uncharacterized protein</fullName>
    </submittedName>
</protein>
<dbReference type="EMBL" id="JAWDGP010003645">
    <property type="protein sequence ID" value="KAK3772237.1"/>
    <property type="molecule type" value="Genomic_DNA"/>
</dbReference>
<accession>A0AAE0ZN52</accession>
<sequence length="136" mass="16038">MKNNLSTLVEYRQERPDQAFCAKSTRDATQADNRRLGMTISRGYRWPVGRALIRSRDKAWCVQIRWRHELRLPRGEVEHSEHFSGSQIPENSTDILDPSNKYKNCQFAELKFCSGFSNDMSQEMHVRRLHYYSTPN</sequence>
<gene>
    <name evidence="1" type="ORF">RRG08_046823</name>
</gene>
<dbReference type="AlphaFoldDB" id="A0AAE0ZN52"/>
<evidence type="ECO:0000313" key="1">
    <source>
        <dbReference type="EMBL" id="KAK3772237.1"/>
    </source>
</evidence>
<dbReference type="Proteomes" id="UP001283361">
    <property type="component" value="Unassembled WGS sequence"/>
</dbReference>
<comment type="caution">
    <text evidence="1">The sequence shown here is derived from an EMBL/GenBank/DDBJ whole genome shotgun (WGS) entry which is preliminary data.</text>
</comment>
<name>A0AAE0ZN52_9GAST</name>
<organism evidence="1 2">
    <name type="scientific">Elysia crispata</name>
    <name type="common">lettuce slug</name>
    <dbReference type="NCBI Taxonomy" id="231223"/>
    <lineage>
        <taxon>Eukaryota</taxon>
        <taxon>Metazoa</taxon>
        <taxon>Spiralia</taxon>
        <taxon>Lophotrochozoa</taxon>
        <taxon>Mollusca</taxon>
        <taxon>Gastropoda</taxon>
        <taxon>Heterobranchia</taxon>
        <taxon>Euthyneura</taxon>
        <taxon>Panpulmonata</taxon>
        <taxon>Sacoglossa</taxon>
        <taxon>Placobranchoidea</taxon>
        <taxon>Plakobranchidae</taxon>
        <taxon>Elysia</taxon>
    </lineage>
</organism>
<proteinExistence type="predicted"/>
<reference evidence="1" key="1">
    <citation type="journal article" date="2023" name="G3 (Bethesda)">
        <title>A reference genome for the long-term kleptoplast-retaining sea slug Elysia crispata morphotype clarki.</title>
        <authorList>
            <person name="Eastman K.E."/>
            <person name="Pendleton A.L."/>
            <person name="Shaikh M.A."/>
            <person name="Suttiyut T."/>
            <person name="Ogas R."/>
            <person name="Tomko P."/>
            <person name="Gavelis G."/>
            <person name="Widhalm J.R."/>
            <person name="Wisecaver J.H."/>
        </authorList>
    </citation>
    <scope>NUCLEOTIDE SEQUENCE</scope>
    <source>
        <strain evidence="1">ECLA1</strain>
    </source>
</reference>
<keyword evidence="2" id="KW-1185">Reference proteome</keyword>